<protein>
    <submittedName>
        <fullName evidence="1">Uncharacterized protein</fullName>
    </submittedName>
</protein>
<dbReference type="EMBL" id="GBXM01034070">
    <property type="protein sequence ID" value="JAH74507.1"/>
    <property type="molecule type" value="Transcribed_RNA"/>
</dbReference>
<reference evidence="1" key="2">
    <citation type="journal article" date="2015" name="Fish Shellfish Immunol.">
        <title>Early steps in the European eel (Anguilla anguilla)-Vibrio vulnificus interaction in the gills: Role of the RtxA13 toxin.</title>
        <authorList>
            <person name="Callol A."/>
            <person name="Pajuelo D."/>
            <person name="Ebbesson L."/>
            <person name="Teles M."/>
            <person name="MacKenzie S."/>
            <person name="Amaro C."/>
        </authorList>
    </citation>
    <scope>NUCLEOTIDE SEQUENCE</scope>
</reference>
<organism evidence="1">
    <name type="scientific">Anguilla anguilla</name>
    <name type="common">European freshwater eel</name>
    <name type="synonym">Muraena anguilla</name>
    <dbReference type="NCBI Taxonomy" id="7936"/>
    <lineage>
        <taxon>Eukaryota</taxon>
        <taxon>Metazoa</taxon>
        <taxon>Chordata</taxon>
        <taxon>Craniata</taxon>
        <taxon>Vertebrata</taxon>
        <taxon>Euteleostomi</taxon>
        <taxon>Actinopterygii</taxon>
        <taxon>Neopterygii</taxon>
        <taxon>Teleostei</taxon>
        <taxon>Anguilliformes</taxon>
        <taxon>Anguillidae</taxon>
        <taxon>Anguilla</taxon>
    </lineage>
</organism>
<sequence length="101" mass="10932">MSSSTTVFPRTCPVLSLAWQVAEVVLRGDVHHIQGQLQCGAPDHLLESIMGMQTISAPPDCREGIPCHLADKGQVPSLSNGQLGSRNRDLRHTAVVYHHGL</sequence>
<accession>A0A0E9V8Z1</accession>
<dbReference type="AlphaFoldDB" id="A0A0E9V8Z1"/>
<reference evidence="1" key="1">
    <citation type="submission" date="2014-11" db="EMBL/GenBank/DDBJ databases">
        <authorList>
            <person name="Amaro Gonzalez C."/>
        </authorList>
    </citation>
    <scope>NUCLEOTIDE SEQUENCE</scope>
</reference>
<proteinExistence type="predicted"/>
<evidence type="ECO:0000313" key="1">
    <source>
        <dbReference type="EMBL" id="JAH74507.1"/>
    </source>
</evidence>
<name>A0A0E9V8Z1_ANGAN</name>